<dbReference type="Proteomes" id="UP000244073">
    <property type="component" value="Unassembled WGS sequence"/>
</dbReference>
<sequence>MSESDGSDENLLRCRGRHRASNTRPMRGSEFPRGPRKHLPRQSPESFLGPSNQKEPHNRKQSEAPQGSGQENRNSHKSTKAKLPDPLTQEELDWLKRMQGEIVMKAHLNHFNGLPTANPEVLTKCRDGPGADRNSAVYQEIAKTRHVSQKHLSDTKDIPTFSRMSLDGIKDGSLQEVGAAIQLCKVWYKQSPAVYPTVKNGDLLLSSKPTEEHERILAKLRMPYPKEGSQRLECHEGQSSQRPENSWTDGSPADWEFHPRSCPDYDAYHSRFQTWLQTTIDLPCYVDIYHPTFFDGTAHADGERSMFVLDMSNYNTLLEMNDEETWLHWYENAEGYCHNLTIHNKNAECEERDRRKLARKAYLDAIQSPPLQSPNSPKANIYLRPAEQKDVVELLEIHNWYAKNSTCSAYIEDLDFDSILQRIQSCCSAKLPFIVAVDCRRASTPNTERILGYALATDFGGPQPASNFTAELEIFVRPEFKEQGIGRCLLDKLVEVCDPTYSPKGGCPFKPSADERWGYYPGGRRRLGRLIFAFSYIGNKELSEYKWVKKWLERACEFEEQGLLKGVRVKFGKLLNTSYLVRNVGYQHGNNWE</sequence>
<dbReference type="SUPFAM" id="SSF55729">
    <property type="entry name" value="Acyl-CoA N-acyltransferases (Nat)"/>
    <property type="match status" value="1"/>
</dbReference>
<gene>
    <name evidence="3" type="ORF">P175DRAFT_0543101</name>
</gene>
<dbReference type="InterPro" id="IPR000182">
    <property type="entry name" value="GNAT_dom"/>
</dbReference>
<dbReference type="VEuPathDB" id="FungiDB:P175DRAFT_0543101"/>
<proteinExistence type="predicted"/>
<dbReference type="GeneID" id="63817251"/>
<dbReference type="OrthoDB" id="2129362at2759"/>
<feature type="region of interest" description="Disordered" evidence="1">
    <location>
        <begin position="228"/>
        <end position="252"/>
    </location>
</feature>
<dbReference type="Pfam" id="PF00583">
    <property type="entry name" value="Acetyltransf_1"/>
    <property type="match status" value="1"/>
</dbReference>
<dbReference type="AlphaFoldDB" id="A0A2T5M361"/>
<feature type="compositionally biased region" description="Polar residues" evidence="1">
    <location>
        <begin position="63"/>
        <end position="72"/>
    </location>
</feature>
<organism evidence="3 4">
    <name type="scientific">Aspergillus ochraceoroseus IBT 24754</name>
    <dbReference type="NCBI Taxonomy" id="1392256"/>
    <lineage>
        <taxon>Eukaryota</taxon>
        <taxon>Fungi</taxon>
        <taxon>Dikarya</taxon>
        <taxon>Ascomycota</taxon>
        <taxon>Pezizomycotina</taxon>
        <taxon>Eurotiomycetes</taxon>
        <taxon>Eurotiomycetidae</taxon>
        <taxon>Eurotiales</taxon>
        <taxon>Aspergillaceae</taxon>
        <taxon>Aspergillus</taxon>
        <taxon>Aspergillus subgen. Nidulantes</taxon>
    </lineage>
</organism>
<evidence type="ECO:0000256" key="1">
    <source>
        <dbReference type="SAM" id="MobiDB-lite"/>
    </source>
</evidence>
<protein>
    <recommendedName>
        <fullName evidence="2">N-acetyltransferase domain-containing protein</fullName>
    </recommendedName>
</protein>
<name>A0A2T5M361_9EURO</name>
<feature type="compositionally biased region" description="Polar residues" evidence="1">
    <location>
        <begin position="237"/>
        <end position="249"/>
    </location>
</feature>
<evidence type="ECO:0000313" key="3">
    <source>
        <dbReference type="EMBL" id="PTU22963.1"/>
    </source>
</evidence>
<reference evidence="3 4" key="1">
    <citation type="journal article" date="2018" name="Proc. Natl. Acad. Sci. U.S.A.">
        <title>Linking secondary metabolites to gene clusters through genome sequencing of six diverse Aspergillus species.</title>
        <authorList>
            <person name="Kaerboelling I."/>
            <person name="Vesth T.C."/>
            <person name="Frisvad J.C."/>
            <person name="Nybo J.L."/>
            <person name="Theobald S."/>
            <person name="Kuo A."/>
            <person name="Bowyer P."/>
            <person name="Matsuda Y."/>
            <person name="Mondo S."/>
            <person name="Lyhne E.K."/>
            <person name="Kogle M.E."/>
            <person name="Clum A."/>
            <person name="Lipzen A."/>
            <person name="Salamov A."/>
            <person name="Ngan C.Y."/>
            <person name="Daum C."/>
            <person name="Chiniquy J."/>
            <person name="Barry K."/>
            <person name="LaButti K."/>
            <person name="Haridas S."/>
            <person name="Simmons B.A."/>
            <person name="Magnuson J.K."/>
            <person name="Mortensen U.H."/>
            <person name="Larsen T.O."/>
            <person name="Grigoriev I.V."/>
            <person name="Baker S.E."/>
            <person name="Andersen M.R."/>
        </authorList>
    </citation>
    <scope>NUCLEOTIDE SEQUENCE [LARGE SCALE GENOMIC DNA]</scope>
    <source>
        <strain evidence="3 4">IBT 24754</strain>
    </source>
</reference>
<feature type="domain" description="N-acetyltransferase" evidence="2">
    <location>
        <begin position="446"/>
        <end position="497"/>
    </location>
</feature>
<dbReference type="GO" id="GO:0016747">
    <property type="term" value="F:acyltransferase activity, transferring groups other than amino-acyl groups"/>
    <property type="evidence" value="ECO:0007669"/>
    <property type="project" value="InterPro"/>
</dbReference>
<dbReference type="CDD" id="cd04301">
    <property type="entry name" value="NAT_SF"/>
    <property type="match status" value="1"/>
</dbReference>
<dbReference type="RefSeq" id="XP_040754355.1">
    <property type="nucleotide sequence ID" value="XM_040900369.1"/>
</dbReference>
<dbReference type="EMBL" id="MSFN02000002">
    <property type="protein sequence ID" value="PTU22963.1"/>
    <property type="molecule type" value="Genomic_DNA"/>
</dbReference>
<feature type="region of interest" description="Disordered" evidence="1">
    <location>
        <begin position="1"/>
        <end position="87"/>
    </location>
</feature>
<dbReference type="Gene3D" id="3.40.630.30">
    <property type="match status" value="1"/>
</dbReference>
<accession>A0A2T5M361</accession>
<feature type="compositionally biased region" description="Polar residues" evidence="1">
    <location>
        <begin position="43"/>
        <end position="53"/>
    </location>
</feature>
<dbReference type="InterPro" id="IPR016181">
    <property type="entry name" value="Acyl_CoA_acyltransferase"/>
</dbReference>
<comment type="caution">
    <text evidence="3">The sequence shown here is derived from an EMBL/GenBank/DDBJ whole genome shotgun (WGS) entry which is preliminary data.</text>
</comment>
<evidence type="ECO:0000313" key="4">
    <source>
        <dbReference type="Proteomes" id="UP000244073"/>
    </source>
</evidence>
<evidence type="ECO:0000259" key="2">
    <source>
        <dbReference type="Pfam" id="PF00583"/>
    </source>
</evidence>